<keyword evidence="1" id="KW-0812">Transmembrane</keyword>
<keyword evidence="1" id="KW-0472">Membrane</keyword>
<name>A0A0R2NCZ6_9LACO</name>
<dbReference type="Proteomes" id="UP000050920">
    <property type="component" value="Unassembled WGS sequence"/>
</dbReference>
<dbReference type="RefSeq" id="WP_024625147.1">
    <property type="nucleotide sequence ID" value="NZ_AYGX02000166.1"/>
</dbReference>
<gene>
    <name evidence="2" type="ORF">DY78_GL001774</name>
</gene>
<evidence type="ECO:0000313" key="2">
    <source>
        <dbReference type="EMBL" id="KRO23736.1"/>
    </source>
</evidence>
<reference evidence="2 3" key="1">
    <citation type="journal article" date="2015" name="Genome Announc.">
        <title>Expanding the biotechnology potential of lactobacilli through comparative genomics of 213 strains and associated genera.</title>
        <authorList>
            <person name="Sun Z."/>
            <person name="Harris H.M."/>
            <person name="McCann A."/>
            <person name="Guo C."/>
            <person name="Argimon S."/>
            <person name="Zhang W."/>
            <person name="Yang X."/>
            <person name="Jeffery I.B."/>
            <person name="Cooney J.C."/>
            <person name="Kagawa T.F."/>
            <person name="Liu W."/>
            <person name="Song Y."/>
            <person name="Salvetti E."/>
            <person name="Wrobel A."/>
            <person name="Rasinkangas P."/>
            <person name="Parkhill J."/>
            <person name="Rea M.C."/>
            <person name="O'Sullivan O."/>
            <person name="Ritari J."/>
            <person name="Douillard F.P."/>
            <person name="Paul Ross R."/>
            <person name="Yang R."/>
            <person name="Briner A.E."/>
            <person name="Felis G.E."/>
            <person name="de Vos W.M."/>
            <person name="Barrangou R."/>
            <person name="Klaenhammer T.R."/>
            <person name="Caufield P.W."/>
            <person name="Cui Y."/>
            <person name="Zhang H."/>
            <person name="O'Toole P.W."/>
        </authorList>
    </citation>
    <scope>NUCLEOTIDE SEQUENCE [LARGE SCALE GENOMIC DNA]</scope>
    <source>
        <strain evidence="2 3">DSM 21115</strain>
    </source>
</reference>
<dbReference type="InterPro" id="IPR021324">
    <property type="entry name" value="DUF2929"/>
</dbReference>
<evidence type="ECO:0000313" key="3">
    <source>
        <dbReference type="Proteomes" id="UP000050920"/>
    </source>
</evidence>
<accession>A0A0R2NCZ6</accession>
<keyword evidence="1" id="KW-1133">Transmembrane helix</keyword>
<protein>
    <submittedName>
        <fullName evidence="2">Uncharacterized protein</fullName>
    </submittedName>
</protein>
<organism evidence="2 3">
    <name type="scientific">Lactiplantibacillus fabifermentans DSM 21115</name>
    <dbReference type="NCBI Taxonomy" id="1413187"/>
    <lineage>
        <taxon>Bacteria</taxon>
        <taxon>Bacillati</taxon>
        <taxon>Bacillota</taxon>
        <taxon>Bacilli</taxon>
        <taxon>Lactobacillales</taxon>
        <taxon>Lactobacillaceae</taxon>
        <taxon>Lactiplantibacillus</taxon>
    </lineage>
</organism>
<keyword evidence="3" id="KW-1185">Reference proteome</keyword>
<evidence type="ECO:0000256" key="1">
    <source>
        <dbReference type="SAM" id="Phobius"/>
    </source>
</evidence>
<dbReference type="EMBL" id="AYGX02000166">
    <property type="protein sequence ID" value="KRO23736.1"/>
    <property type="molecule type" value="Genomic_DNA"/>
</dbReference>
<sequence>MTKQIMVVVWSVIFGEIIGYIGGQLETLNYNFGQIGIIAAVFALVMVNGITYITNHSMPFKGSENK</sequence>
<proteinExistence type="predicted"/>
<feature type="transmembrane region" description="Helical" evidence="1">
    <location>
        <begin position="31"/>
        <end position="53"/>
    </location>
</feature>
<comment type="caution">
    <text evidence="2">The sequence shown here is derived from an EMBL/GenBank/DDBJ whole genome shotgun (WGS) entry which is preliminary data.</text>
</comment>
<dbReference type="Pfam" id="PF11151">
    <property type="entry name" value="DUF2929"/>
    <property type="match status" value="1"/>
</dbReference>
<feature type="transmembrane region" description="Helical" evidence="1">
    <location>
        <begin position="7"/>
        <end position="25"/>
    </location>
</feature>
<dbReference type="AlphaFoldDB" id="A0A0R2NCZ6"/>